<feature type="compositionally biased region" description="Basic and acidic residues" evidence="1">
    <location>
        <begin position="226"/>
        <end position="243"/>
    </location>
</feature>
<accession>A0A6I9SLJ7</accession>
<evidence type="ECO:0000259" key="3">
    <source>
        <dbReference type="Pfam" id="PF10551"/>
    </source>
</evidence>
<dbReference type="AlphaFoldDB" id="A0A6I9SLJ7"/>
<protein>
    <submittedName>
        <fullName evidence="6">Protein FAR1-RELATED SEQUENCE 5-like</fullName>
    </submittedName>
</protein>
<evidence type="ECO:0000313" key="6">
    <source>
        <dbReference type="RefSeq" id="XP_010941828.1"/>
    </source>
</evidence>
<dbReference type="Pfam" id="PF10551">
    <property type="entry name" value="MULE"/>
    <property type="match status" value="1"/>
</dbReference>
<evidence type="ECO:0000259" key="4">
    <source>
        <dbReference type="Pfam" id="PF26175"/>
    </source>
</evidence>
<dbReference type="Pfam" id="PF26175">
    <property type="entry name" value="HTH_FAR1"/>
    <property type="match status" value="1"/>
</dbReference>
<dbReference type="InterPro" id="IPR058778">
    <property type="entry name" value="HTH_FAR1-11-like"/>
</dbReference>
<feature type="region of interest" description="Disordered" evidence="1">
    <location>
        <begin position="1"/>
        <end position="35"/>
    </location>
</feature>
<dbReference type="Pfam" id="PF03101">
    <property type="entry name" value="FAR1"/>
    <property type="match status" value="1"/>
</dbReference>
<keyword evidence="5" id="KW-1185">Reference proteome</keyword>
<dbReference type="OrthoDB" id="675990at2759"/>
<dbReference type="InterPro" id="IPR004330">
    <property type="entry name" value="FAR1_DNA_bnd_dom"/>
</dbReference>
<feature type="domain" description="FAR1-related sequence 11-like HTH-like" evidence="4">
    <location>
        <begin position="291"/>
        <end position="339"/>
    </location>
</feature>
<evidence type="ECO:0000313" key="5">
    <source>
        <dbReference type="Proteomes" id="UP000504607"/>
    </source>
</evidence>
<organism evidence="5 6">
    <name type="scientific">Elaeis guineensis var. tenera</name>
    <name type="common">Oil palm</name>
    <dbReference type="NCBI Taxonomy" id="51953"/>
    <lineage>
        <taxon>Eukaryota</taxon>
        <taxon>Viridiplantae</taxon>
        <taxon>Streptophyta</taxon>
        <taxon>Embryophyta</taxon>
        <taxon>Tracheophyta</taxon>
        <taxon>Spermatophyta</taxon>
        <taxon>Magnoliopsida</taxon>
        <taxon>Liliopsida</taxon>
        <taxon>Arecaceae</taxon>
        <taxon>Arecoideae</taxon>
        <taxon>Cocoseae</taxon>
        <taxon>Elaeidinae</taxon>
        <taxon>Elaeis</taxon>
    </lineage>
</organism>
<dbReference type="InParanoid" id="A0A6I9SLJ7"/>
<evidence type="ECO:0000259" key="2">
    <source>
        <dbReference type="Pfam" id="PF03101"/>
    </source>
</evidence>
<dbReference type="PANTHER" id="PTHR47718">
    <property type="entry name" value="OS01G0519700 PROTEIN"/>
    <property type="match status" value="1"/>
</dbReference>
<feature type="domain" description="MULE transposase" evidence="3">
    <location>
        <begin position="395"/>
        <end position="489"/>
    </location>
</feature>
<dbReference type="Proteomes" id="UP000504607">
    <property type="component" value="Unplaced"/>
</dbReference>
<proteinExistence type="predicted"/>
<reference evidence="6" key="1">
    <citation type="submission" date="2025-08" db="UniProtKB">
        <authorList>
            <consortium name="RefSeq"/>
        </authorList>
    </citation>
    <scope>IDENTIFICATION</scope>
</reference>
<evidence type="ECO:0000256" key="1">
    <source>
        <dbReference type="SAM" id="MobiDB-lite"/>
    </source>
</evidence>
<gene>
    <name evidence="6" type="primary">LOC105059985</name>
</gene>
<dbReference type="RefSeq" id="XP_010941828.1">
    <property type="nucleotide sequence ID" value="XM_010943526.1"/>
</dbReference>
<dbReference type="InterPro" id="IPR018289">
    <property type="entry name" value="MULE_transposase_dom"/>
</dbReference>
<name>A0A6I9SLJ7_ELAGV</name>
<sequence>MSNRENEVSTNPTSRKKEARRTTRRDANQSAEHALNAPATQADIVGVCLVVAQLIQQQQQTRAASQPVPSLELYYERFRKLNPPLFEGGPDLMAAKIWIREMEKMFDALQYPENVKVRIGRMVRDYPIKKKDSSKTSKLVDQKQQENARVFALTQQDASASNQIVADNSTQTTMNDLENNLLLSEEYNNRLCELMLEEENDKLDKVEGMKDDGTANENSNETEDNEGFRNFRKGDEERQRIQADSRTGCQALIAIKKTKDGKWVALQVVETHNHPLTTPSKTRNHRSHGHISNGEAEMIKNMHSVGIRTNLIMSVMAVEVGGSQNVSFREKDIRNFCQKEWQKGDAAAMLEYLERQQVDNPSFFYSIQADSEGHMTNFFWADARSRIDYHYFGDVVCFDPTYLTNRYGMPFVPIIGIDHHYQTIIFGGALLFDEREESFAWVFSTWMKAMEGKRPKVILTDQESAIGGAISLVLPESRHRFCIWHIMRNGLKNIPHVFNKYKGFENDFTDCLYGGETVEEFEVNWGSLLDKYN</sequence>
<feature type="domain" description="FAR1" evidence="2">
    <location>
        <begin position="225"/>
        <end position="277"/>
    </location>
</feature>
<feature type="region of interest" description="Disordered" evidence="1">
    <location>
        <begin position="207"/>
        <end position="243"/>
    </location>
</feature>